<evidence type="ECO:0000313" key="3">
    <source>
        <dbReference type="EMBL" id="PZS93359.1"/>
    </source>
</evidence>
<dbReference type="NCBIfam" id="NF041492">
    <property type="entry name" value="MobF"/>
    <property type="match status" value="1"/>
</dbReference>
<protein>
    <recommendedName>
        <fullName evidence="2">TrwC relaxase domain-containing protein</fullName>
    </recommendedName>
</protein>
<accession>A0A2W6J366</accession>
<feature type="domain" description="TrwC relaxase" evidence="2">
    <location>
        <begin position="20"/>
        <end position="325"/>
    </location>
</feature>
<dbReference type="Proteomes" id="UP000249614">
    <property type="component" value="Unassembled WGS sequence"/>
</dbReference>
<evidence type="ECO:0000259" key="2">
    <source>
        <dbReference type="Pfam" id="PF08751"/>
    </source>
</evidence>
<organism evidence="3 4">
    <name type="scientific">Stenotrophomonas maltophilia</name>
    <name type="common">Pseudomonas maltophilia</name>
    <name type="synonym">Xanthomonas maltophilia</name>
    <dbReference type="NCBI Taxonomy" id="40324"/>
    <lineage>
        <taxon>Bacteria</taxon>
        <taxon>Pseudomonadati</taxon>
        <taxon>Pseudomonadota</taxon>
        <taxon>Gammaproteobacteria</taxon>
        <taxon>Lysobacterales</taxon>
        <taxon>Lysobacteraceae</taxon>
        <taxon>Stenotrophomonas</taxon>
        <taxon>Stenotrophomonas maltophilia group</taxon>
    </lineage>
</organism>
<dbReference type="InterPro" id="IPR014862">
    <property type="entry name" value="TrwC"/>
</dbReference>
<proteinExistence type="predicted"/>
<dbReference type="RefSeq" id="WP_111112108.1">
    <property type="nucleotide sequence ID" value="NZ_LXXM01000124.1"/>
</dbReference>
<reference evidence="3 4" key="1">
    <citation type="submission" date="2016-05" db="EMBL/GenBank/DDBJ databases">
        <authorList>
            <person name="Lavstsen T."/>
            <person name="Jespersen J.S."/>
        </authorList>
    </citation>
    <scope>NUCLEOTIDE SEQUENCE [LARGE SCALE GENOMIC DNA]</scope>
    <source>
        <strain evidence="3 4">SM-5815</strain>
    </source>
</reference>
<dbReference type="EMBL" id="LXXM01000124">
    <property type="protein sequence ID" value="PZS93359.1"/>
    <property type="molecule type" value="Genomic_DNA"/>
</dbReference>
<feature type="region of interest" description="Disordered" evidence="1">
    <location>
        <begin position="896"/>
        <end position="924"/>
    </location>
</feature>
<comment type="caution">
    <text evidence="3">The sequence shown here is derived from an EMBL/GenBank/DDBJ whole genome shotgun (WGS) entry which is preliminary data.</text>
</comment>
<dbReference type="Pfam" id="PF13604">
    <property type="entry name" value="AAA_30"/>
    <property type="match status" value="1"/>
</dbReference>
<feature type="compositionally biased region" description="Basic and acidic residues" evidence="1">
    <location>
        <begin position="912"/>
        <end position="924"/>
    </location>
</feature>
<dbReference type="Gene3D" id="3.40.50.300">
    <property type="entry name" value="P-loop containing nucleotide triphosphate hydrolases"/>
    <property type="match status" value="2"/>
</dbReference>
<name>A0A2W6J366_STEMA</name>
<sequence length="924" mass="102485">MLKLTPLTATGNNARGDNVIEYLTATQSLKNLTGYYIGADLGEDTMRWRGHGAAMLNLMGKTVDKAAMIELAAGFSPDGLKEKLCQNAGKLPEKVLKLDRDGNPRLLPNGHPDFVWKGGHQVGYDCVFNAPKSVSLLLAFADPEERSAILQAHRDAVDQGLEYMESKVETRRGKAGIDVIPVDGLVITSCDHLANRNLEPHLHTHNMLYGVAYADGKWGGWESSELFRHQKAADTIYMAHLAENLRKLGYGIEQQAEVDPDQQDTGVRSWKVSGIDDATIAAFSTRKDEVLEAMTEGLSHQEAWAKTRAHKDEPSPEELFSTWEKVIPAVGQDCDITNLKGRSDIQAPARSDDDILEALHATTAIVAEKDILWEVTRARAGQSPEALLADVKRLKESMVEIAPERQAAVDQGVHVSRRYSETRYAWSKIVDWEQEVQQRADARRDDISVRVPERILDTVIADYQKEKGFTLSDEQREAVHHLCSNSGGHAVMAGVAGAGKTTVADLYKRCFEANGQELIGACTSRKAAGKLSEESGMDAMSTKMLLARLDNGWKITKDHPRLNSKSVVVLDEAGMIDTEVVRRLMRHVDDAGAKLILQGDMKQLQAIGAGAGMALVSEKLGQTELTEIRRQKNAEDRDIAIAFYDRDAQGRIILHNRADPKSRGEIAQKSANVWKKLEKRGAIDAYNTRTEAMDACTRDWLDSPHAIDNRLLLVHDHADSQALTDRIRVGLRERGVLQGDDHTFKGRRDKRLYDMTVAVGDRVRITKNDNDLGVENGDMAQVESIARTATGSLAIGLRVEGKPGQSSFAVAVDTQVWNHLQAGYCRTVHDAQGQGKPAVFHFANASMVDNQSALVAFTRLTSDKYRMYGAEVELEQVKNRLGADRLKQNAVQEGFWKQHAQKRPAPTLEQEYDQHLRQDRGLQR</sequence>
<dbReference type="SUPFAM" id="SSF52540">
    <property type="entry name" value="P-loop containing nucleoside triphosphate hydrolases"/>
    <property type="match status" value="2"/>
</dbReference>
<dbReference type="Gene3D" id="2.30.30.940">
    <property type="match status" value="1"/>
</dbReference>
<dbReference type="SUPFAM" id="SSF55464">
    <property type="entry name" value="Origin of replication-binding domain, RBD-like"/>
    <property type="match status" value="1"/>
</dbReference>
<gene>
    <name evidence="3" type="ORF">A7X83_06080</name>
</gene>
<evidence type="ECO:0000313" key="4">
    <source>
        <dbReference type="Proteomes" id="UP000249614"/>
    </source>
</evidence>
<dbReference type="InterPro" id="IPR027417">
    <property type="entry name" value="P-loop_NTPase"/>
</dbReference>
<evidence type="ECO:0000256" key="1">
    <source>
        <dbReference type="SAM" id="MobiDB-lite"/>
    </source>
</evidence>
<dbReference type="AlphaFoldDB" id="A0A2W6J366"/>
<dbReference type="Pfam" id="PF08751">
    <property type="entry name" value="TrwC"/>
    <property type="match status" value="1"/>
</dbReference>